<comment type="caution">
    <text evidence="2">The sequence shown here is derived from an EMBL/GenBank/DDBJ whole genome shotgun (WGS) entry which is preliminary data.</text>
</comment>
<dbReference type="InterPro" id="IPR037522">
    <property type="entry name" value="HD_GYP_dom"/>
</dbReference>
<dbReference type="OrthoDB" id="9759601at2"/>
<accession>A0A511V752</accession>
<dbReference type="SUPFAM" id="SSF109604">
    <property type="entry name" value="HD-domain/PDEase-like"/>
    <property type="match status" value="1"/>
</dbReference>
<dbReference type="Proteomes" id="UP000321157">
    <property type="component" value="Unassembled WGS sequence"/>
</dbReference>
<gene>
    <name evidence="2" type="ORF">ADA01nite_22270</name>
</gene>
<dbReference type="Gene3D" id="1.10.3210.10">
    <property type="entry name" value="Hypothetical protein af1432"/>
    <property type="match status" value="1"/>
</dbReference>
<dbReference type="CDD" id="cd00077">
    <property type="entry name" value="HDc"/>
    <property type="match status" value="1"/>
</dbReference>
<name>A0A511V752_9BACL</name>
<organism evidence="2 3">
    <name type="scientific">Aneurinibacillus danicus</name>
    <dbReference type="NCBI Taxonomy" id="267746"/>
    <lineage>
        <taxon>Bacteria</taxon>
        <taxon>Bacillati</taxon>
        <taxon>Bacillota</taxon>
        <taxon>Bacilli</taxon>
        <taxon>Bacillales</taxon>
        <taxon>Paenibacillaceae</taxon>
        <taxon>Aneurinibacillus group</taxon>
        <taxon>Aneurinibacillus</taxon>
    </lineage>
</organism>
<keyword evidence="3" id="KW-1185">Reference proteome</keyword>
<dbReference type="EMBL" id="BJXX01000098">
    <property type="protein sequence ID" value="GEN34767.1"/>
    <property type="molecule type" value="Genomic_DNA"/>
</dbReference>
<evidence type="ECO:0000259" key="1">
    <source>
        <dbReference type="PROSITE" id="PS51832"/>
    </source>
</evidence>
<dbReference type="PROSITE" id="PS51832">
    <property type="entry name" value="HD_GYP"/>
    <property type="match status" value="1"/>
</dbReference>
<evidence type="ECO:0000313" key="2">
    <source>
        <dbReference type="EMBL" id="GEN34767.1"/>
    </source>
</evidence>
<dbReference type="Pfam" id="PF13487">
    <property type="entry name" value="HD_5"/>
    <property type="match status" value="1"/>
</dbReference>
<feature type="domain" description="HD-GYP" evidence="1">
    <location>
        <begin position="108"/>
        <end position="299"/>
    </location>
</feature>
<dbReference type="InterPro" id="IPR003607">
    <property type="entry name" value="HD/PDEase_dom"/>
</dbReference>
<dbReference type="PANTHER" id="PTHR43155:SF2">
    <property type="entry name" value="CYCLIC DI-GMP PHOSPHODIESTERASE PA4108"/>
    <property type="match status" value="1"/>
</dbReference>
<sequence length="350" mass="39450">MDRVPVRELRPGMVVKEDVVCPRTKTTLVKAGVTLNEAIIMSLVKRSILSIAISDRYTLMLNPIDSLRKKLLQMAEERMALYAPNDRGANLSDEVYDVSRRILPIMHQIFANEDLLSLLMELRVLDNDDFYNHIVNTGVLSLLIGGLMNFSDEDLYCLGMGAFLHDVGLREMPFLIGGGGQELSNYQKAQFAEHSRYGYYILKEMGMPEAVADIVLNHHERWDGSGYPHGKKGKDIPLGSRILAVVEEYDTMVNMEGKLPKEALERLMEGKNVYFDGKIVDVFWNNIAVYPLGSLVSLSTGETGVVINVRKNSGIKPIVKVYFNRVNRPMKQPKVIDLAENSDIFIKKIL</sequence>
<dbReference type="RefSeq" id="WP_146810034.1">
    <property type="nucleotide sequence ID" value="NZ_BJXX01000098.1"/>
</dbReference>
<reference evidence="2 3" key="1">
    <citation type="submission" date="2019-07" db="EMBL/GenBank/DDBJ databases">
        <title>Whole genome shotgun sequence of Aneurinibacillus danicus NBRC 102444.</title>
        <authorList>
            <person name="Hosoyama A."/>
            <person name="Uohara A."/>
            <person name="Ohji S."/>
            <person name="Ichikawa N."/>
        </authorList>
    </citation>
    <scope>NUCLEOTIDE SEQUENCE [LARGE SCALE GENOMIC DNA]</scope>
    <source>
        <strain evidence="2 3">NBRC 102444</strain>
    </source>
</reference>
<proteinExistence type="predicted"/>
<protein>
    <submittedName>
        <fullName evidence="2">HDIG domain-containing protein</fullName>
    </submittedName>
</protein>
<evidence type="ECO:0000313" key="3">
    <source>
        <dbReference type="Proteomes" id="UP000321157"/>
    </source>
</evidence>
<dbReference type="PANTHER" id="PTHR43155">
    <property type="entry name" value="CYCLIC DI-GMP PHOSPHODIESTERASE PA4108-RELATED"/>
    <property type="match status" value="1"/>
</dbReference>
<dbReference type="AlphaFoldDB" id="A0A511V752"/>